<dbReference type="EMBL" id="QASA01000001">
    <property type="protein sequence ID" value="RDC62286.1"/>
    <property type="molecule type" value="Genomic_DNA"/>
</dbReference>
<gene>
    <name evidence="1" type="ORF">AHMF7616_00878</name>
</gene>
<dbReference type="RefSeq" id="WP_115371749.1">
    <property type="nucleotide sequence ID" value="NZ_QASA01000001.1"/>
</dbReference>
<name>A0A369QGD0_9BACT</name>
<organism evidence="1 2">
    <name type="scientific">Adhaeribacter pallidiroseus</name>
    <dbReference type="NCBI Taxonomy" id="2072847"/>
    <lineage>
        <taxon>Bacteria</taxon>
        <taxon>Pseudomonadati</taxon>
        <taxon>Bacteroidota</taxon>
        <taxon>Cytophagia</taxon>
        <taxon>Cytophagales</taxon>
        <taxon>Hymenobacteraceae</taxon>
        <taxon>Adhaeribacter</taxon>
    </lineage>
</organism>
<evidence type="ECO:0000313" key="1">
    <source>
        <dbReference type="EMBL" id="RDC62286.1"/>
    </source>
</evidence>
<dbReference type="AlphaFoldDB" id="A0A369QGD0"/>
<sequence length="68" mass="7897">MHVSTLRSVKNFTDKFQRFTYQILPFSRPSISPLPGIYQICRVKFDVPMQVTCCYSDPAYHPTTGFFS</sequence>
<comment type="caution">
    <text evidence="1">The sequence shown here is derived from an EMBL/GenBank/DDBJ whole genome shotgun (WGS) entry which is preliminary data.</text>
</comment>
<dbReference type="Proteomes" id="UP000253919">
    <property type="component" value="Unassembled WGS sequence"/>
</dbReference>
<proteinExistence type="predicted"/>
<protein>
    <submittedName>
        <fullName evidence="1">Uncharacterized protein</fullName>
    </submittedName>
</protein>
<evidence type="ECO:0000313" key="2">
    <source>
        <dbReference type="Proteomes" id="UP000253919"/>
    </source>
</evidence>
<keyword evidence="2" id="KW-1185">Reference proteome</keyword>
<reference evidence="1 2" key="1">
    <citation type="submission" date="2018-04" db="EMBL/GenBank/DDBJ databases">
        <title>Adhaeribacter sp. HMF7616 genome sequencing and assembly.</title>
        <authorList>
            <person name="Kang H."/>
            <person name="Kang J."/>
            <person name="Cha I."/>
            <person name="Kim H."/>
            <person name="Joh K."/>
        </authorList>
    </citation>
    <scope>NUCLEOTIDE SEQUENCE [LARGE SCALE GENOMIC DNA]</scope>
    <source>
        <strain evidence="1 2">HMF7616</strain>
    </source>
</reference>
<accession>A0A369QGD0</accession>